<keyword evidence="9" id="KW-1185">Reference proteome</keyword>
<feature type="chain" id="PRO_5034001480" evidence="7">
    <location>
        <begin position="26"/>
        <end position="540"/>
    </location>
</feature>
<keyword evidence="7" id="KW-0732">Signal</keyword>
<gene>
    <name evidence="8" type="ORF">FMUND_5896</name>
</gene>
<dbReference type="Pfam" id="PF00067">
    <property type="entry name" value="p450"/>
    <property type="match status" value="1"/>
</dbReference>
<dbReference type="Gene3D" id="1.10.630.10">
    <property type="entry name" value="Cytochrome P450"/>
    <property type="match status" value="1"/>
</dbReference>
<reference evidence="8 9" key="1">
    <citation type="submission" date="2020-05" db="EMBL/GenBank/DDBJ databases">
        <title>Identification and distribution of gene clusters putatively required for synthesis of sphingolipid metabolism inhibitors in phylogenetically diverse species of the filamentous fungus Fusarium.</title>
        <authorList>
            <person name="Kim H.-S."/>
            <person name="Busman M."/>
            <person name="Brown D.W."/>
            <person name="Divon H."/>
            <person name="Uhlig S."/>
            <person name="Proctor R.H."/>
        </authorList>
    </citation>
    <scope>NUCLEOTIDE SEQUENCE [LARGE SCALE GENOMIC DNA]</scope>
    <source>
        <strain evidence="8 9">NRRL 66235</strain>
    </source>
</reference>
<keyword evidence="6" id="KW-0349">Heme</keyword>
<dbReference type="InterPro" id="IPR036396">
    <property type="entry name" value="Cyt_P450_sf"/>
</dbReference>
<feature type="binding site" description="axial binding residue" evidence="6">
    <location>
        <position position="441"/>
    </location>
    <ligand>
        <name>heme</name>
        <dbReference type="ChEBI" id="CHEBI:30413"/>
    </ligand>
    <ligandPart>
        <name>Fe</name>
        <dbReference type="ChEBI" id="CHEBI:18248"/>
    </ligandPart>
</feature>
<dbReference type="EMBL" id="JAAOAN010000190">
    <property type="protein sequence ID" value="KAF5717241.1"/>
    <property type="molecule type" value="Genomic_DNA"/>
</dbReference>
<evidence type="ECO:0000256" key="5">
    <source>
        <dbReference type="ARBA" id="ARBA00023033"/>
    </source>
</evidence>
<keyword evidence="4 6" id="KW-0408">Iron</keyword>
<dbReference type="GO" id="GO:0020037">
    <property type="term" value="F:heme binding"/>
    <property type="evidence" value="ECO:0007669"/>
    <property type="project" value="InterPro"/>
</dbReference>
<dbReference type="GO" id="GO:0016705">
    <property type="term" value="F:oxidoreductase activity, acting on paired donors, with incorporation or reduction of molecular oxygen"/>
    <property type="evidence" value="ECO:0007669"/>
    <property type="project" value="InterPro"/>
</dbReference>
<evidence type="ECO:0000256" key="4">
    <source>
        <dbReference type="ARBA" id="ARBA00023004"/>
    </source>
</evidence>
<feature type="signal peptide" evidence="7">
    <location>
        <begin position="1"/>
        <end position="25"/>
    </location>
</feature>
<evidence type="ECO:0000256" key="6">
    <source>
        <dbReference type="PIRSR" id="PIRSR602401-1"/>
    </source>
</evidence>
<sequence>MSFSAGVYLLIPVLILCFWRLSKVGRRPVGFPPGPPTLPIIGNLHQIPNRKRHIQFQKWAQEYGPIYSLILGAKVMIVLNSDQAVKDLVEKRGGIYSSRPESYIGQDILSGGLRILFMPDNEVWKMARKLVHRILGVTAARSYIPYQDLESKAMLFDFLNSPDDFVDHLRRYTASLTTQITFGSRTTSIHDERFKEAFDVYIFDRSSEMIGSRTAALLDLVPALRRIPDFLMPIKKEGRKIHKRELSLFRGFYLAAKGLDNGSAKPCVCVDLVKLQKEEGFSDAFASYLSGSLLQAGSETTASILIGFVQAMVIFPHVAKAAQEELDRRCGDRLPSLEDMPDLPYIHACMKESLRWMPGFMLGIPHATAQQDSYLGYHIAKGATVIISVWAIHNDSTRHPSPRQFDPMRYINDQQTSIEAANNPDPTKRDHYVFGAGRRRCQGMHIADRSLFLAISRLLWAFDFERVVSSETGKAIIPDAEDVTEGIMSIPSPFSVRIVPRSAKRAEAVTSAWSEASDLLDGHGQWKAVPEDLLWTISES</sequence>
<dbReference type="GO" id="GO:0005506">
    <property type="term" value="F:iron ion binding"/>
    <property type="evidence" value="ECO:0007669"/>
    <property type="project" value="InterPro"/>
</dbReference>
<dbReference type="PRINTS" id="PR00463">
    <property type="entry name" value="EP450I"/>
</dbReference>
<dbReference type="PANTHER" id="PTHR46300">
    <property type="entry name" value="P450, PUTATIVE (EUROFUNG)-RELATED-RELATED"/>
    <property type="match status" value="1"/>
</dbReference>
<accession>A0A8H5YT94</accession>
<evidence type="ECO:0000256" key="7">
    <source>
        <dbReference type="SAM" id="SignalP"/>
    </source>
</evidence>
<dbReference type="InterPro" id="IPR050364">
    <property type="entry name" value="Cytochrome_P450_fung"/>
</dbReference>
<dbReference type="PANTHER" id="PTHR46300:SF2">
    <property type="entry name" value="CYTOCHROME P450 MONOOXYGENASE ALNH-RELATED"/>
    <property type="match status" value="1"/>
</dbReference>
<keyword evidence="5" id="KW-0503">Monooxygenase</keyword>
<organism evidence="8 9">
    <name type="scientific">Fusarium mundagurra</name>
    <dbReference type="NCBI Taxonomy" id="1567541"/>
    <lineage>
        <taxon>Eukaryota</taxon>
        <taxon>Fungi</taxon>
        <taxon>Dikarya</taxon>
        <taxon>Ascomycota</taxon>
        <taxon>Pezizomycotina</taxon>
        <taxon>Sordariomycetes</taxon>
        <taxon>Hypocreomycetidae</taxon>
        <taxon>Hypocreales</taxon>
        <taxon>Nectriaceae</taxon>
        <taxon>Fusarium</taxon>
        <taxon>Fusarium fujikuroi species complex</taxon>
    </lineage>
</organism>
<keyword evidence="3" id="KW-0560">Oxidoreductase</keyword>
<evidence type="ECO:0000256" key="2">
    <source>
        <dbReference type="ARBA" id="ARBA00022723"/>
    </source>
</evidence>
<dbReference type="InterPro" id="IPR002401">
    <property type="entry name" value="Cyt_P450_E_grp-I"/>
</dbReference>
<protein>
    <submittedName>
        <fullName evidence="8">Cytochrome p450</fullName>
    </submittedName>
</protein>
<dbReference type="SUPFAM" id="SSF48264">
    <property type="entry name" value="Cytochrome P450"/>
    <property type="match status" value="1"/>
</dbReference>
<comment type="similarity">
    <text evidence="1">Belongs to the cytochrome P450 family.</text>
</comment>
<comment type="cofactor">
    <cofactor evidence="6">
        <name>heme</name>
        <dbReference type="ChEBI" id="CHEBI:30413"/>
    </cofactor>
</comment>
<comment type="caution">
    <text evidence="8">The sequence shown here is derived from an EMBL/GenBank/DDBJ whole genome shotgun (WGS) entry which is preliminary data.</text>
</comment>
<dbReference type="OrthoDB" id="1055148at2759"/>
<evidence type="ECO:0000256" key="1">
    <source>
        <dbReference type="ARBA" id="ARBA00010617"/>
    </source>
</evidence>
<proteinExistence type="inferred from homology"/>
<dbReference type="CDD" id="cd11065">
    <property type="entry name" value="CYP64-like"/>
    <property type="match status" value="1"/>
</dbReference>
<keyword evidence="2 6" id="KW-0479">Metal-binding</keyword>
<dbReference type="GO" id="GO:0004497">
    <property type="term" value="F:monooxygenase activity"/>
    <property type="evidence" value="ECO:0007669"/>
    <property type="project" value="UniProtKB-KW"/>
</dbReference>
<evidence type="ECO:0000313" key="8">
    <source>
        <dbReference type="EMBL" id="KAF5717241.1"/>
    </source>
</evidence>
<evidence type="ECO:0000313" key="9">
    <source>
        <dbReference type="Proteomes" id="UP000544331"/>
    </source>
</evidence>
<evidence type="ECO:0000256" key="3">
    <source>
        <dbReference type="ARBA" id="ARBA00023002"/>
    </source>
</evidence>
<dbReference type="AlphaFoldDB" id="A0A8H5YT94"/>
<name>A0A8H5YT94_9HYPO</name>
<dbReference type="InterPro" id="IPR001128">
    <property type="entry name" value="Cyt_P450"/>
</dbReference>
<dbReference type="Proteomes" id="UP000544331">
    <property type="component" value="Unassembled WGS sequence"/>
</dbReference>